<sequence length="396" mass="43818">MTTSAHFTDLAALIQSTLAPAHTSLDVAVAWFTDPELYHALVQKAKAHVRVTVVVRADGLNFPAPAAGNLDWQLLLDAGGTLYVSPHHPPLHHKFCVIDGQRVLSGSYNWTRAARSNQENVLVCDQPEVIRAFDQEFKALLVRSTKVTDLPALISTVPPARDSVRQEQEVASQPEVEAQVLQETQLEKSQYDQLEDAANAAFSQQQYASAHDLAEQARLVNPTQARPYEILAGIHWRSKRYAECLAVIAEAKDAGVANPVLWNLAGLGCLDLERLQDALNYFNRCIAHEASNSIWHVNKCAALRVAQRSISLLKAASDGRQAVSAEILRYKAENDNARLLRAYLAQAHLQMSYADRLSNAQAALALFEQSPPEQRDLHDWDDIQAIFELGRGQSQP</sequence>
<comment type="catalytic activity">
    <reaction evidence="1">
        <text>a 1,2-diacyl-sn-glycero-3-phosphocholine + H2O = a 1,2-diacyl-sn-glycero-3-phosphate + choline + H(+)</text>
        <dbReference type="Rhea" id="RHEA:14445"/>
        <dbReference type="ChEBI" id="CHEBI:15354"/>
        <dbReference type="ChEBI" id="CHEBI:15377"/>
        <dbReference type="ChEBI" id="CHEBI:15378"/>
        <dbReference type="ChEBI" id="CHEBI:57643"/>
        <dbReference type="ChEBI" id="CHEBI:58608"/>
        <dbReference type="EC" id="3.1.4.4"/>
    </reaction>
</comment>
<dbReference type="PANTHER" id="PTHR43856">
    <property type="entry name" value="CARDIOLIPIN HYDROLASE"/>
    <property type="match status" value="1"/>
</dbReference>
<dbReference type="GO" id="GO:0004630">
    <property type="term" value="F:phospholipase D activity"/>
    <property type="evidence" value="ECO:0007669"/>
    <property type="project" value="UniProtKB-EC"/>
</dbReference>
<reference evidence="9" key="1">
    <citation type="submission" date="2016-10" db="EMBL/GenBank/DDBJ databases">
        <authorList>
            <person name="Varghese N."/>
            <person name="Submissions S."/>
        </authorList>
    </citation>
    <scope>NUCLEOTIDE SEQUENCE [LARGE SCALE GENOMIC DNA]</scope>
    <source>
        <strain evidence="9">OR362-8,ATCC BAA-1266,JCM 13504</strain>
    </source>
</reference>
<evidence type="ECO:0000256" key="4">
    <source>
        <dbReference type="ARBA" id="ARBA00022801"/>
    </source>
</evidence>
<keyword evidence="4" id="KW-0378">Hydrolase</keyword>
<evidence type="ECO:0000313" key="9">
    <source>
        <dbReference type="Proteomes" id="UP000199029"/>
    </source>
</evidence>
<evidence type="ECO:0000259" key="7">
    <source>
        <dbReference type="Pfam" id="PF13091"/>
    </source>
</evidence>
<feature type="domain" description="Phospholipase D-like" evidence="7">
    <location>
        <begin position="16"/>
        <end position="140"/>
    </location>
</feature>
<evidence type="ECO:0000256" key="6">
    <source>
        <dbReference type="ARBA" id="ARBA00023098"/>
    </source>
</evidence>
<dbReference type="GO" id="GO:0016891">
    <property type="term" value="F:RNA endonuclease activity producing 5'-phosphomonoesters, hydrolytic mechanism"/>
    <property type="evidence" value="ECO:0007669"/>
    <property type="project" value="TreeGrafter"/>
</dbReference>
<comment type="similarity">
    <text evidence="2">Belongs to the phospholipase D family.</text>
</comment>
<dbReference type="OrthoDB" id="9762009at2"/>
<dbReference type="InterPro" id="IPR025202">
    <property type="entry name" value="PLD-like_dom"/>
</dbReference>
<organism evidence="8 9">
    <name type="scientific">Hymenobacter arizonensis</name>
    <name type="common">Siccationidurans arizonensis</name>
    <dbReference type="NCBI Taxonomy" id="1227077"/>
    <lineage>
        <taxon>Bacteria</taxon>
        <taxon>Pseudomonadati</taxon>
        <taxon>Bacteroidota</taxon>
        <taxon>Cytophagia</taxon>
        <taxon>Cytophagales</taxon>
        <taxon>Hymenobacteraceae</taxon>
        <taxon>Hymenobacter</taxon>
    </lineage>
</organism>
<dbReference type="EC" id="3.1.4.4" evidence="3"/>
<dbReference type="PANTHER" id="PTHR43856:SF1">
    <property type="entry name" value="MITOCHONDRIAL CARDIOLIPIN HYDROLASE"/>
    <property type="match status" value="1"/>
</dbReference>
<dbReference type="Gene3D" id="3.30.870.10">
    <property type="entry name" value="Endonuclease Chain A"/>
    <property type="match status" value="1"/>
</dbReference>
<dbReference type="RefSeq" id="WP_092673454.1">
    <property type="nucleotide sequence ID" value="NZ_FOXS01000003.1"/>
</dbReference>
<dbReference type="AlphaFoldDB" id="A0A1I5YWQ6"/>
<keyword evidence="9" id="KW-1185">Reference proteome</keyword>
<dbReference type="InterPro" id="IPR011990">
    <property type="entry name" value="TPR-like_helical_dom_sf"/>
</dbReference>
<dbReference type="Proteomes" id="UP000199029">
    <property type="component" value="Unassembled WGS sequence"/>
</dbReference>
<evidence type="ECO:0000256" key="5">
    <source>
        <dbReference type="ARBA" id="ARBA00022963"/>
    </source>
</evidence>
<dbReference type="InterPro" id="IPR051406">
    <property type="entry name" value="PLD_domain"/>
</dbReference>
<keyword evidence="6" id="KW-0443">Lipid metabolism</keyword>
<accession>A0A1I5YWQ6</accession>
<protein>
    <recommendedName>
        <fullName evidence="3">phospholipase D</fullName>
        <ecNumber evidence="3">3.1.4.4</ecNumber>
    </recommendedName>
</protein>
<gene>
    <name evidence="8" type="ORF">SAMN04515668_2509</name>
</gene>
<evidence type="ECO:0000256" key="2">
    <source>
        <dbReference type="ARBA" id="ARBA00008664"/>
    </source>
</evidence>
<proteinExistence type="inferred from homology"/>
<dbReference type="SUPFAM" id="SSF56024">
    <property type="entry name" value="Phospholipase D/nuclease"/>
    <property type="match status" value="1"/>
</dbReference>
<dbReference type="SUPFAM" id="SSF48452">
    <property type="entry name" value="TPR-like"/>
    <property type="match status" value="1"/>
</dbReference>
<evidence type="ECO:0000256" key="1">
    <source>
        <dbReference type="ARBA" id="ARBA00000798"/>
    </source>
</evidence>
<evidence type="ECO:0000256" key="3">
    <source>
        <dbReference type="ARBA" id="ARBA00012027"/>
    </source>
</evidence>
<name>A0A1I5YWQ6_HYMAR</name>
<dbReference type="EMBL" id="FOXS01000003">
    <property type="protein sequence ID" value="SFQ48711.1"/>
    <property type="molecule type" value="Genomic_DNA"/>
</dbReference>
<evidence type="ECO:0000313" key="8">
    <source>
        <dbReference type="EMBL" id="SFQ48711.1"/>
    </source>
</evidence>
<keyword evidence="5" id="KW-0442">Lipid degradation</keyword>
<dbReference type="Pfam" id="PF13091">
    <property type="entry name" value="PLDc_2"/>
    <property type="match status" value="1"/>
</dbReference>
<dbReference type="Gene3D" id="1.25.40.10">
    <property type="entry name" value="Tetratricopeptide repeat domain"/>
    <property type="match status" value="1"/>
</dbReference>
<dbReference type="GO" id="GO:0016042">
    <property type="term" value="P:lipid catabolic process"/>
    <property type="evidence" value="ECO:0007669"/>
    <property type="project" value="UniProtKB-KW"/>
</dbReference>
<dbReference type="STRING" id="1227077.SAMN04515668_2509"/>